<evidence type="ECO:0000313" key="3">
    <source>
        <dbReference type="Proteomes" id="UP000594638"/>
    </source>
</evidence>
<dbReference type="EMBL" id="CACTIH010000504">
    <property type="protein sequence ID" value="CAA2961150.1"/>
    <property type="molecule type" value="Genomic_DNA"/>
</dbReference>
<dbReference type="GO" id="GO:0004177">
    <property type="term" value="F:aminopeptidase activity"/>
    <property type="evidence" value="ECO:0007669"/>
    <property type="project" value="UniProtKB-KW"/>
</dbReference>
<sequence length="100" mass="11644">MQLDEKSSRAEIEVQTLKEALTQFDAERDTALVRQKEYLEIISNLEAMASNILEDMKEQIIKAENESQTLKNEIARTKFEEETFISTNSVLEKYQINHYG</sequence>
<keyword evidence="2" id="KW-0378">Hydrolase</keyword>
<reference evidence="2 3" key="1">
    <citation type="submission" date="2019-12" db="EMBL/GenBank/DDBJ databases">
        <authorList>
            <person name="Alioto T."/>
            <person name="Alioto T."/>
            <person name="Gomez Garrido J."/>
        </authorList>
    </citation>
    <scope>NUCLEOTIDE SEQUENCE [LARGE SCALE GENOMIC DNA]</scope>
</reference>
<comment type="caution">
    <text evidence="2">The sequence shown here is derived from an EMBL/GenBank/DDBJ whole genome shotgun (WGS) entry which is preliminary data.</text>
</comment>
<keyword evidence="1" id="KW-0175">Coiled coil</keyword>
<proteinExistence type="predicted"/>
<name>A0A8S0Q8X0_OLEEU</name>
<evidence type="ECO:0000313" key="2">
    <source>
        <dbReference type="EMBL" id="CAA2961150.1"/>
    </source>
</evidence>
<dbReference type="AlphaFoldDB" id="A0A8S0Q8X0"/>
<protein>
    <submittedName>
        <fullName evidence="2">Methionine aminopeptidase 1D, chloroplastic/mitochondrial</fullName>
    </submittedName>
</protein>
<keyword evidence="2" id="KW-0645">Protease</keyword>
<dbReference type="Gramene" id="OE9A067630T1">
    <property type="protein sequence ID" value="OE9A067630C1"/>
    <property type="gene ID" value="OE9A067630"/>
</dbReference>
<gene>
    <name evidence="2" type="ORF">OLEA9_A067630</name>
</gene>
<keyword evidence="3" id="KW-1185">Reference proteome</keyword>
<organism evidence="2 3">
    <name type="scientific">Olea europaea subsp. europaea</name>
    <dbReference type="NCBI Taxonomy" id="158383"/>
    <lineage>
        <taxon>Eukaryota</taxon>
        <taxon>Viridiplantae</taxon>
        <taxon>Streptophyta</taxon>
        <taxon>Embryophyta</taxon>
        <taxon>Tracheophyta</taxon>
        <taxon>Spermatophyta</taxon>
        <taxon>Magnoliopsida</taxon>
        <taxon>eudicotyledons</taxon>
        <taxon>Gunneridae</taxon>
        <taxon>Pentapetalae</taxon>
        <taxon>asterids</taxon>
        <taxon>lamiids</taxon>
        <taxon>Lamiales</taxon>
        <taxon>Oleaceae</taxon>
        <taxon>Oleeae</taxon>
        <taxon>Olea</taxon>
    </lineage>
</organism>
<feature type="coiled-coil region" evidence="1">
    <location>
        <begin position="7"/>
        <end position="80"/>
    </location>
</feature>
<accession>A0A8S0Q8X0</accession>
<dbReference type="Proteomes" id="UP000594638">
    <property type="component" value="Unassembled WGS sequence"/>
</dbReference>
<evidence type="ECO:0000256" key="1">
    <source>
        <dbReference type="SAM" id="Coils"/>
    </source>
</evidence>
<keyword evidence="2" id="KW-0031">Aminopeptidase</keyword>